<dbReference type="Pfam" id="PF02607">
    <property type="entry name" value="B12-binding_2"/>
    <property type="match status" value="1"/>
</dbReference>
<name>A0A1Z5HNH1_9FIRM</name>
<dbReference type="SUPFAM" id="SSF52242">
    <property type="entry name" value="Cobalamin (vitamin B12)-binding domain"/>
    <property type="match status" value="1"/>
</dbReference>
<dbReference type="RefSeq" id="WP_088552658.1">
    <property type="nucleotide sequence ID" value="NZ_BDGJ01000004.1"/>
</dbReference>
<dbReference type="Gene3D" id="1.10.1240.10">
    <property type="entry name" value="Methionine synthase domain"/>
    <property type="match status" value="1"/>
</dbReference>
<proteinExistence type="predicted"/>
<dbReference type="EMBL" id="BDGJ01000004">
    <property type="protein sequence ID" value="GAW91063.1"/>
    <property type="molecule type" value="Genomic_DNA"/>
</dbReference>
<dbReference type="PANTHER" id="PTHR45833:SF1">
    <property type="entry name" value="METHIONINE SYNTHASE"/>
    <property type="match status" value="1"/>
</dbReference>
<dbReference type="InterPro" id="IPR036724">
    <property type="entry name" value="Cobalamin-bd_sf"/>
</dbReference>
<dbReference type="InterPro" id="IPR050554">
    <property type="entry name" value="Met_Synthase/Corrinoid"/>
</dbReference>
<dbReference type="Proteomes" id="UP000197032">
    <property type="component" value="Unassembled WGS sequence"/>
</dbReference>
<dbReference type="PROSITE" id="PS51337">
    <property type="entry name" value="B12_BINDING_NTER"/>
    <property type="match status" value="1"/>
</dbReference>
<dbReference type="SMART" id="SM01018">
    <property type="entry name" value="B12-binding_2"/>
    <property type="match status" value="1"/>
</dbReference>
<evidence type="ECO:0000259" key="4">
    <source>
        <dbReference type="PROSITE" id="PS51337"/>
    </source>
</evidence>
<dbReference type="SUPFAM" id="SSF47644">
    <property type="entry name" value="Methionine synthase domain"/>
    <property type="match status" value="1"/>
</dbReference>
<evidence type="ECO:0000259" key="3">
    <source>
        <dbReference type="PROSITE" id="PS51332"/>
    </source>
</evidence>
<dbReference type="InterPro" id="IPR003759">
    <property type="entry name" value="Cbl-bd_cap"/>
</dbReference>
<dbReference type="GO" id="GO:0008705">
    <property type="term" value="F:methionine synthase activity"/>
    <property type="evidence" value="ECO:0007669"/>
    <property type="project" value="TreeGrafter"/>
</dbReference>
<evidence type="ECO:0000313" key="6">
    <source>
        <dbReference type="Proteomes" id="UP000197032"/>
    </source>
</evidence>
<evidence type="ECO:0000256" key="2">
    <source>
        <dbReference type="ARBA" id="ARBA00023285"/>
    </source>
</evidence>
<dbReference type="OrthoDB" id="9783599at2"/>
<reference evidence="6" key="1">
    <citation type="journal article" date="2017" name="Appl. Environ. Microbiol.">
        <title>Genomic analysis of Calderihabitans maritimus KKC1, a thermophilic hydrogenogenic carboxydotrophic bacterium isolated from marine sediment.</title>
        <authorList>
            <person name="Omae K."/>
            <person name="Yoneda Y."/>
            <person name="Fukuyama Y."/>
            <person name="Yoshida T."/>
            <person name="Sako Y."/>
        </authorList>
    </citation>
    <scope>NUCLEOTIDE SEQUENCE [LARGE SCALE GENOMIC DNA]</scope>
    <source>
        <strain evidence="6">KKC1</strain>
    </source>
</reference>
<feature type="domain" description="B12-binding N-terminal" evidence="4">
    <location>
        <begin position="25"/>
        <end position="118"/>
    </location>
</feature>
<dbReference type="AlphaFoldDB" id="A0A1Z5HNH1"/>
<keyword evidence="2" id="KW-0170">Cobalt</keyword>
<dbReference type="Pfam" id="PF02310">
    <property type="entry name" value="B12-binding"/>
    <property type="match status" value="1"/>
</dbReference>
<comment type="caution">
    <text evidence="5">The sequence shown here is derived from an EMBL/GenBank/DDBJ whole genome shotgun (WGS) entry which is preliminary data.</text>
</comment>
<dbReference type="GO" id="GO:0050667">
    <property type="term" value="P:homocysteine metabolic process"/>
    <property type="evidence" value="ECO:0007669"/>
    <property type="project" value="TreeGrafter"/>
</dbReference>
<dbReference type="InterPro" id="IPR006158">
    <property type="entry name" value="Cobalamin-bd"/>
</dbReference>
<protein>
    <submittedName>
        <fullName evidence="5">Cobalamin B12-binding domain-containing protein</fullName>
    </submittedName>
</protein>
<gene>
    <name evidence="5" type="ORF">KKC1_02250</name>
</gene>
<dbReference type="PANTHER" id="PTHR45833">
    <property type="entry name" value="METHIONINE SYNTHASE"/>
    <property type="match status" value="1"/>
</dbReference>
<evidence type="ECO:0000313" key="5">
    <source>
        <dbReference type="EMBL" id="GAW91063.1"/>
    </source>
</evidence>
<evidence type="ECO:0000256" key="1">
    <source>
        <dbReference type="ARBA" id="ARBA00022723"/>
    </source>
</evidence>
<keyword evidence="6" id="KW-1185">Reference proteome</keyword>
<accession>A0A1Z5HNH1</accession>
<dbReference type="PROSITE" id="PS51332">
    <property type="entry name" value="B12_BINDING"/>
    <property type="match status" value="1"/>
</dbReference>
<dbReference type="InterPro" id="IPR036594">
    <property type="entry name" value="Meth_synthase_dom"/>
</dbReference>
<feature type="domain" description="B12-binding" evidence="3">
    <location>
        <begin position="117"/>
        <end position="243"/>
    </location>
</feature>
<dbReference type="GO" id="GO:0046872">
    <property type="term" value="F:metal ion binding"/>
    <property type="evidence" value="ECO:0007669"/>
    <property type="project" value="UniProtKB-KW"/>
</dbReference>
<sequence length="252" mass="28102">MRIKDFSNIFVRYDLINESPYYNVGRRKMSADPELQKVIDCVILGDIENIENVVREALAIREPVEVMYKGLLEGMREVRRLWDEGVYYLPQTILASDAMLMGLTMCEEKLGHPIEKRGIAITHTAEGDIHDLGQKIVNVLLRSVGFEVIDLGKDVPVEEVVAAVKKYRPHILCGTAHLSTTMKALMQISQRLRKEGIELPFACGGGGGVTLSYITSFAMGIYGHDASLAPKIADDAVSGMSWKELREKYNGN</sequence>
<dbReference type="GO" id="GO:0046653">
    <property type="term" value="P:tetrahydrofolate metabolic process"/>
    <property type="evidence" value="ECO:0007669"/>
    <property type="project" value="TreeGrafter"/>
</dbReference>
<dbReference type="GO" id="GO:0005829">
    <property type="term" value="C:cytosol"/>
    <property type="evidence" value="ECO:0007669"/>
    <property type="project" value="TreeGrafter"/>
</dbReference>
<dbReference type="GO" id="GO:0031419">
    <property type="term" value="F:cobalamin binding"/>
    <property type="evidence" value="ECO:0007669"/>
    <property type="project" value="InterPro"/>
</dbReference>
<organism evidence="5 6">
    <name type="scientific">Calderihabitans maritimus</name>
    <dbReference type="NCBI Taxonomy" id="1246530"/>
    <lineage>
        <taxon>Bacteria</taxon>
        <taxon>Bacillati</taxon>
        <taxon>Bacillota</taxon>
        <taxon>Clostridia</taxon>
        <taxon>Neomoorellales</taxon>
        <taxon>Calderihabitantaceae</taxon>
        <taxon>Calderihabitans</taxon>
    </lineage>
</organism>
<keyword evidence="1" id="KW-0479">Metal-binding</keyword>
<dbReference type="Gene3D" id="3.40.50.280">
    <property type="entry name" value="Cobalamin-binding domain"/>
    <property type="match status" value="1"/>
</dbReference>